<evidence type="ECO:0000313" key="10">
    <source>
        <dbReference type="Proteomes" id="UP000316778"/>
    </source>
</evidence>
<keyword evidence="5" id="KW-0812">Transmembrane</keyword>
<dbReference type="Pfam" id="PF02321">
    <property type="entry name" value="OEP"/>
    <property type="match status" value="2"/>
</dbReference>
<evidence type="ECO:0000256" key="5">
    <source>
        <dbReference type="ARBA" id="ARBA00022692"/>
    </source>
</evidence>
<dbReference type="GO" id="GO:0015562">
    <property type="term" value="F:efflux transmembrane transporter activity"/>
    <property type="evidence" value="ECO:0007669"/>
    <property type="project" value="InterPro"/>
</dbReference>
<dbReference type="OrthoDB" id="367883at2"/>
<keyword evidence="4" id="KW-1134">Transmembrane beta strand</keyword>
<dbReference type="GO" id="GO:0015288">
    <property type="term" value="F:porin activity"/>
    <property type="evidence" value="ECO:0007669"/>
    <property type="project" value="TreeGrafter"/>
</dbReference>
<evidence type="ECO:0000256" key="1">
    <source>
        <dbReference type="ARBA" id="ARBA00004442"/>
    </source>
</evidence>
<keyword evidence="10" id="KW-1185">Reference proteome</keyword>
<dbReference type="GO" id="GO:0009279">
    <property type="term" value="C:cell outer membrane"/>
    <property type="evidence" value="ECO:0007669"/>
    <property type="project" value="UniProtKB-SubCell"/>
</dbReference>
<reference evidence="9 10" key="1">
    <citation type="journal article" date="2013" name="Stand. Genomic Sci.">
        <title>Genomic Encyclopedia of Type Strains, Phase I: The one thousand microbial genomes (KMG-I) project.</title>
        <authorList>
            <person name="Kyrpides N.C."/>
            <person name="Woyke T."/>
            <person name="Eisen J.A."/>
            <person name="Garrity G."/>
            <person name="Lilburn T.G."/>
            <person name="Beck B.J."/>
            <person name="Whitman W.B."/>
            <person name="Hugenholtz P."/>
            <person name="Klenk H.P."/>
        </authorList>
    </citation>
    <scope>NUCLEOTIDE SEQUENCE [LARGE SCALE GENOMIC DNA]</scope>
    <source>
        <strain evidence="9 10">DSM 13484</strain>
    </source>
</reference>
<keyword evidence="7" id="KW-0998">Cell outer membrane</keyword>
<evidence type="ECO:0000256" key="8">
    <source>
        <dbReference type="SAM" id="SignalP"/>
    </source>
</evidence>
<evidence type="ECO:0000256" key="2">
    <source>
        <dbReference type="ARBA" id="ARBA00007613"/>
    </source>
</evidence>
<feature type="chain" id="PRO_5021942765" evidence="8">
    <location>
        <begin position="22"/>
        <end position="447"/>
    </location>
</feature>
<dbReference type="InterPro" id="IPR003423">
    <property type="entry name" value="OMP_efflux"/>
</dbReference>
<dbReference type="RefSeq" id="WP_145717095.1">
    <property type="nucleotide sequence ID" value="NZ_BAAAFY010000004.1"/>
</dbReference>
<dbReference type="InterPro" id="IPR051906">
    <property type="entry name" value="TolC-like"/>
</dbReference>
<dbReference type="PANTHER" id="PTHR30026:SF20">
    <property type="entry name" value="OUTER MEMBRANE PROTEIN TOLC"/>
    <property type="match status" value="1"/>
</dbReference>
<proteinExistence type="inferred from homology"/>
<comment type="caution">
    <text evidence="9">The sequence shown here is derived from an EMBL/GenBank/DDBJ whole genome shotgun (WGS) entry which is preliminary data.</text>
</comment>
<keyword evidence="8" id="KW-0732">Signal</keyword>
<dbReference type="GO" id="GO:1990281">
    <property type="term" value="C:efflux pump complex"/>
    <property type="evidence" value="ECO:0007669"/>
    <property type="project" value="TreeGrafter"/>
</dbReference>
<comment type="similarity">
    <text evidence="2">Belongs to the outer membrane factor (OMF) (TC 1.B.17) family.</text>
</comment>
<comment type="subcellular location">
    <subcellularLocation>
        <location evidence="1">Cell outer membrane</location>
    </subcellularLocation>
</comment>
<evidence type="ECO:0000256" key="7">
    <source>
        <dbReference type="ARBA" id="ARBA00023237"/>
    </source>
</evidence>
<evidence type="ECO:0000256" key="4">
    <source>
        <dbReference type="ARBA" id="ARBA00022452"/>
    </source>
</evidence>
<name>A0A562T045_CHIJA</name>
<feature type="signal peptide" evidence="8">
    <location>
        <begin position="1"/>
        <end position="21"/>
    </location>
</feature>
<sequence length="447" mass="50978">MRRFICTLTTTIWLGIFTTQAQVDSLQQVIHVFSLEECVQYALQHQRDVVNARLDQQYAREQIRESTGKLLPHADITGNFQDNLKLQTSLIPDFINGNLDQKIPVQFGTKYTSNLLGQVNQTIFNSDYFIGLKAAKVYEELSEKNLRRTAIDTRVAVMKAYYAVLVNGENIRLTAANEAQLRKTLADTKARYDAGVGERVDVDRITVSYNNVVTSIENQQRLLAYSLELLKFQAGIPQEDSLQLSQTVQDFSPAQVLDTVNYRIEDRVEYSQQLTQIALNRLNLKSTKMQYLPSLTGFINYGFNYFSESFGDLYKRGFGTSAVGLNLSWPLFTGTERLHRVNEQKITLQQSINDLNYLGQQIQLDVKNAYTQYRNNLALLRTQETNMELTQGVYDRIVLKYDQGVSSSLDVISAESELRQAQSEYVNALLNTLMTKLDLDKAMGKIR</sequence>
<dbReference type="Gene3D" id="1.20.1600.10">
    <property type="entry name" value="Outer membrane efflux proteins (OEP)"/>
    <property type="match status" value="1"/>
</dbReference>
<organism evidence="9 10">
    <name type="scientific">Chitinophaga japonensis</name>
    <name type="common">Flexibacter japonensis</name>
    <dbReference type="NCBI Taxonomy" id="104662"/>
    <lineage>
        <taxon>Bacteria</taxon>
        <taxon>Pseudomonadati</taxon>
        <taxon>Bacteroidota</taxon>
        <taxon>Chitinophagia</taxon>
        <taxon>Chitinophagales</taxon>
        <taxon>Chitinophagaceae</taxon>
        <taxon>Chitinophaga</taxon>
    </lineage>
</organism>
<keyword evidence="6" id="KW-0472">Membrane</keyword>
<protein>
    <submittedName>
        <fullName evidence="9">Outer membrane protein TolC</fullName>
    </submittedName>
</protein>
<evidence type="ECO:0000256" key="3">
    <source>
        <dbReference type="ARBA" id="ARBA00022448"/>
    </source>
</evidence>
<dbReference type="PANTHER" id="PTHR30026">
    <property type="entry name" value="OUTER MEMBRANE PROTEIN TOLC"/>
    <property type="match status" value="1"/>
</dbReference>
<gene>
    <name evidence="9" type="ORF">LX66_4182</name>
</gene>
<dbReference type="AlphaFoldDB" id="A0A562T045"/>
<evidence type="ECO:0000313" key="9">
    <source>
        <dbReference type="EMBL" id="TWI86915.1"/>
    </source>
</evidence>
<dbReference type="EMBL" id="VLLG01000004">
    <property type="protein sequence ID" value="TWI86915.1"/>
    <property type="molecule type" value="Genomic_DNA"/>
</dbReference>
<dbReference type="Proteomes" id="UP000316778">
    <property type="component" value="Unassembled WGS sequence"/>
</dbReference>
<keyword evidence="3" id="KW-0813">Transport</keyword>
<evidence type="ECO:0000256" key="6">
    <source>
        <dbReference type="ARBA" id="ARBA00023136"/>
    </source>
</evidence>
<accession>A0A562T045</accession>
<dbReference type="SUPFAM" id="SSF56954">
    <property type="entry name" value="Outer membrane efflux proteins (OEP)"/>
    <property type="match status" value="1"/>
</dbReference>